<comment type="caution">
    <text evidence="3">The sequence shown here is derived from an EMBL/GenBank/DDBJ whole genome shotgun (WGS) entry which is preliminary data.</text>
</comment>
<dbReference type="Proteomes" id="UP001309876">
    <property type="component" value="Unassembled WGS sequence"/>
</dbReference>
<sequence length="579" mass="63338">MVENVSDHLYAIVDMGSNGIRFSITDLAAPTTRSLPTIYQSRLGISLYDAQYSRGQQVPIPPDVIDTIISALKDFKRTSLDFDVPQKADHVQILATEATRNAVNSQDFISAIEKALGEPWRVKLLKKEDEGKIGALGVVSSVGGSGGLEGLVMDLGGGSTQLTWVIARPGEPLQTSRIGSTSFPYGAAAMTQLLSELHTDKDRANLHAKMVQQFRDTFDELELSQSLLNKAKQRGLTLYLSGGGFRGWGYLLMSSHRIRPYPIPIINGFSVSVKDFKDTANVSNIAVDSLQSEIGVFRVSKRRAAQVPAVSYLVDALIEAIPVIHEVRFCQGGVREGWLFDGLPNEVRAMDPLEAASGRFATDAESARKLATLIAASLPKDCDVLDRRVPAAIREKHLLSSFANLMYLQQGHSKESAAVNALHVPITGVLASTHGVGHCERALLSLMLCQRWGGAGELPAPHGELRSRVELLLTQQEVWWARYLGVIGWTLGRVYPAARIKEERVKISTRWADGLGKKGNMQGVVMDLSVNKDVQGELLLGKDVLRELVEDIEAIGKKKNRVGGRDYGFGVPVRVDCHW</sequence>
<gene>
    <name evidence="3" type="primary">RTG2_1</name>
    <name evidence="3" type="ORF">LTR05_006012</name>
</gene>
<feature type="domain" description="RTG2 C-terminal" evidence="2">
    <location>
        <begin position="351"/>
        <end position="576"/>
    </location>
</feature>
<dbReference type="PANTHER" id="PTHR30005:SF0">
    <property type="entry name" value="RETROGRADE REGULATION PROTEIN 2"/>
    <property type="match status" value="1"/>
</dbReference>
<dbReference type="FunFam" id="3.30.420.40:FF:000191">
    <property type="entry name" value="Retrograde regulation protein 2"/>
    <property type="match status" value="1"/>
</dbReference>
<keyword evidence="4" id="KW-1185">Reference proteome</keyword>
<protein>
    <submittedName>
        <fullName evidence="3">Retrograde regulation protein 2</fullName>
    </submittedName>
</protein>
<dbReference type="PANTHER" id="PTHR30005">
    <property type="entry name" value="EXOPOLYPHOSPHATASE"/>
    <property type="match status" value="1"/>
</dbReference>
<dbReference type="Gene3D" id="1.10.3210.10">
    <property type="entry name" value="Hypothetical protein af1432"/>
    <property type="match status" value="1"/>
</dbReference>
<evidence type="ECO:0000313" key="4">
    <source>
        <dbReference type="Proteomes" id="UP001309876"/>
    </source>
</evidence>
<dbReference type="Gene3D" id="3.30.420.150">
    <property type="entry name" value="Exopolyphosphatase. Domain 2"/>
    <property type="match status" value="1"/>
</dbReference>
<dbReference type="AlphaFoldDB" id="A0AAN7SXR1"/>
<dbReference type="Gene3D" id="3.30.420.40">
    <property type="match status" value="1"/>
</dbReference>
<name>A0AAN7SXR1_9EURO</name>
<organism evidence="3 4">
    <name type="scientific">Lithohypha guttulata</name>
    <dbReference type="NCBI Taxonomy" id="1690604"/>
    <lineage>
        <taxon>Eukaryota</taxon>
        <taxon>Fungi</taxon>
        <taxon>Dikarya</taxon>
        <taxon>Ascomycota</taxon>
        <taxon>Pezizomycotina</taxon>
        <taxon>Eurotiomycetes</taxon>
        <taxon>Chaetothyriomycetidae</taxon>
        <taxon>Chaetothyriales</taxon>
        <taxon>Trichomeriaceae</taxon>
        <taxon>Lithohypha</taxon>
    </lineage>
</organism>
<evidence type="ECO:0000259" key="1">
    <source>
        <dbReference type="Pfam" id="PF02541"/>
    </source>
</evidence>
<evidence type="ECO:0000313" key="3">
    <source>
        <dbReference type="EMBL" id="KAK5083510.1"/>
    </source>
</evidence>
<dbReference type="Pfam" id="PF02541">
    <property type="entry name" value="Ppx-GppA"/>
    <property type="match status" value="1"/>
</dbReference>
<dbReference type="InterPro" id="IPR003695">
    <property type="entry name" value="Ppx_GppA_N"/>
</dbReference>
<dbReference type="InterPro" id="IPR050273">
    <property type="entry name" value="GppA/Ppx_hydrolase"/>
</dbReference>
<dbReference type="InterPro" id="IPR057512">
    <property type="entry name" value="RTG2_C"/>
</dbReference>
<proteinExistence type="predicted"/>
<accession>A0AAN7SXR1</accession>
<dbReference type="SUPFAM" id="SSF53067">
    <property type="entry name" value="Actin-like ATPase domain"/>
    <property type="match status" value="2"/>
</dbReference>
<dbReference type="EMBL" id="JAVRRJ010000006">
    <property type="protein sequence ID" value="KAK5083510.1"/>
    <property type="molecule type" value="Genomic_DNA"/>
</dbReference>
<dbReference type="GO" id="GO:0006357">
    <property type="term" value="P:regulation of transcription by RNA polymerase II"/>
    <property type="evidence" value="ECO:0007669"/>
    <property type="project" value="TreeGrafter"/>
</dbReference>
<evidence type="ECO:0000259" key="2">
    <source>
        <dbReference type="Pfam" id="PF23566"/>
    </source>
</evidence>
<feature type="domain" description="Ppx/GppA phosphatase N-terminal" evidence="1">
    <location>
        <begin position="34"/>
        <end position="345"/>
    </location>
</feature>
<dbReference type="Pfam" id="PF23566">
    <property type="entry name" value="RTG2_C"/>
    <property type="match status" value="1"/>
</dbReference>
<reference evidence="3 4" key="1">
    <citation type="submission" date="2023-08" db="EMBL/GenBank/DDBJ databases">
        <title>Black Yeasts Isolated from many extreme environments.</title>
        <authorList>
            <person name="Coleine C."/>
            <person name="Stajich J.E."/>
            <person name="Selbmann L."/>
        </authorList>
    </citation>
    <scope>NUCLEOTIDE SEQUENCE [LARGE SCALE GENOMIC DNA]</scope>
    <source>
        <strain evidence="3 4">CCFEE 5910</strain>
    </source>
</reference>
<dbReference type="InterPro" id="IPR043129">
    <property type="entry name" value="ATPase_NBD"/>
</dbReference>